<evidence type="ECO:0000313" key="3">
    <source>
        <dbReference type="Proteomes" id="UP000245771"/>
    </source>
</evidence>
<accession>A0A316VD94</accession>
<dbReference type="GeneID" id="37024139"/>
<reference evidence="2 3" key="1">
    <citation type="journal article" date="2018" name="Mol. Biol. Evol.">
        <title>Broad Genomic Sampling Reveals a Smut Pathogenic Ancestry of the Fungal Clade Ustilaginomycotina.</title>
        <authorList>
            <person name="Kijpornyongpan T."/>
            <person name="Mondo S.J."/>
            <person name="Barry K."/>
            <person name="Sandor L."/>
            <person name="Lee J."/>
            <person name="Lipzen A."/>
            <person name="Pangilinan J."/>
            <person name="LaButti K."/>
            <person name="Hainaut M."/>
            <person name="Henrissat B."/>
            <person name="Grigoriev I.V."/>
            <person name="Spatafora J.W."/>
            <person name="Aime M.C."/>
        </authorList>
    </citation>
    <scope>NUCLEOTIDE SEQUENCE [LARGE SCALE GENOMIC DNA]</scope>
    <source>
        <strain evidence="2 3">MCA 3882</strain>
    </source>
</reference>
<feature type="signal peptide" evidence="1">
    <location>
        <begin position="1"/>
        <end position="20"/>
    </location>
</feature>
<evidence type="ECO:0000313" key="2">
    <source>
        <dbReference type="EMBL" id="PWN35629.1"/>
    </source>
</evidence>
<feature type="chain" id="PRO_5016393935" evidence="1">
    <location>
        <begin position="21"/>
        <end position="160"/>
    </location>
</feature>
<keyword evidence="3" id="KW-1185">Reference proteome</keyword>
<dbReference type="EMBL" id="KZ819603">
    <property type="protein sequence ID" value="PWN35629.1"/>
    <property type="molecule type" value="Genomic_DNA"/>
</dbReference>
<dbReference type="OrthoDB" id="2547765at2759"/>
<name>A0A316VD94_9BASI</name>
<dbReference type="AlphaFoldDB" id="A0A316VD94"/>
<evidence type="ECO:0000256" key="1">
    <source>
        <dbReference type="SAM" id="SignalP"/>
    </source>
</evidence>
<dbReference type="InParanoid" id="A0A316VD94"/>
<protein>
    <submittedName>
        <fullName evidence="2">Uncharacterized protein</fullName>
    </submittedName>
</protein>
<gene>
    <name evidence="2" type="ORF">FA14DRAFT_44825</name>
</gene>
<dbReference type="RefSeq" id="XP_025355931.1">
    <property type="nucleotide sequence ID" value="XM_025502358.1"/>
</dbReference>
<organism evidence="2 3">
    <name type="scientific">Meira miltonrushii</name>
    <dbReference type="NCBI Taxonomy" id="1280837"/>
    <lineage>
        <taxon>Eukaryota</taxon>
        <taxon>Fungi</taxon>
        <taxon>Dikarya</taxon>
        <taxon>Basidiomycota</taxon>
        <taxon>Ustilaginomycotina</taxon>
        <taxon>Exobasidiomycetes</taxon>
        <taxon>Exobasidiales</taxon>
        <taxon>Brachybasidiaceae</taxon>
        <taxon>Meira</taxon>
    </lineage>
</organism>
<proteinExistence type="predicted"/>
<sequence length="160" mass="18201">MRWSITVITIALALAYAARADHDPDNPDGVAYWISKPACDSSHCEIDMHPGDDLKIEWLNPGKGEIAIYFDPDECQENDEHLHRFTIKDKIDSHHDKHKCNSAGQKGCGSFDWKIPKDFKPGRYSVELVGITDKKMTSYSDLVKILPGKGHKRKHKRVLF</sequence>
<dbReference type="Proteomes" id="UP000245771">
    <property type="component" value="Unassembled WGS sequence"/>
</dbReference>
<keyword evidence="1" id="KW-0732">Signal</keyword>